<feature type="region of interest" description="Disordered" evidence="1">
    <location>
        <begin position="494"/>
        <end position="524"/>
    </location>
</feature>
<evidence type="ECO:0000313" key="3">
    <source>
        <dbReference type="Proteomes" id="UP000054279"/>
    </source>
</evidence>
<name>A0A0C9VJP5_SPHS4</name>
<feature type="compositionally biased region" description="Basic and acidic residues" evidence="1">
    <location>
        <begin position="856"/>
        <end position="866"/>
    </location>
</feature>
<sequence length="921" mass="102609">MNFNTSSTIDTAELTQTSVDPSMQALGEQGVITGNKSDEPHAMTQDCPTVSATTVACDITTDRASAPNNTNANVDPPVLTGDTDGKIGADGFWEPMRFLEARLGEYEKIEGPRGVGTAAYEATLAESRLEWKRDLAKSYMDHWPDFNYNSILPPNASQSQERAARNRVVTKIDNMLTRVCPKENGSDIVDLLFRTIRRMSAKNLWARSDPNCKQLEANVMQAEGYTDTMEHKEVFLLQMKVRKELFAAFLTTSKKSGVTRQRKRRKSAPVPVESTRTKLEFQQTVAHDLEGNVTDEINEVRHLLLKYLEYTYAMVPAAQTGRRETPKKPDSDDIATTEELHKWVELTRLPSPFEFGTPLLMRRPRLYELVKWIILGEMGKLEEIQQFKWVGQLEGVVDIPRRWQTGTKRKCSIAKSGADSEGEVIELDEAERGESDTSEAAAPKAKRVKGKTQTGSPNTDDMDCFSCLWVCCISESAGGSGCSHQGCPIKAAKPHAGTVGKHTAGDDSNASGDDSDSDSNDSNTDEAYVIRRKQPAAFDGDYLKWHQDFEKRRKALDWEGCPKGIMGDTILMATRFIEAAEGGFIDVTSPVDTDNTGVQLLFDAIMQTNIDVPSPSAYRGIKDWSGVYKNLLMRGQSALDKIVGYATDKSCSRLQVGGEMGIFPVLRGLEFMRRQITLRDANSPFHASLEELLDAYNLILPQEQFRRWAVGSFAVSSHSEKGKAYVRTGDVYPAWLVWMETVMRAHWTPDKWFDYKWRGARPALVKDIAIDAGQQSREVEPEHLIVRHCSTNWKRTSVIEDMKEWSTLEPGIIAERAKIFKDEGGKPKTVATEKAKQVINAEVNGETRKVIKAVHKKGESQSRDVDGAELAPADTQPFSSTPLRSRLKPASSRKRPPPSDRTTPAAIKNKLEAIIEDGGGR</sequence>
<dbReference type="HOGENOM" id="CLU_005522_0_1_1"/>
<dbReference type="Proteomes" id="UP000054279">
    <property type="component" value="Unassembled WGS sequence"/>
</dbReference>
<feature type="compositionally biased region" description="Basic residues" evidence="1">
    <location>
        <begin position="885"/>
        <end position="896"/>
    </location>
</feature>
<accession>A0A0C9VJP5</accession>
<dbReference type="AlphaFoldDB" id="A0A0C9VJP5"/>
<gene>
    <name evidence="2" type="ORF">M422DRAFT_50210</name>
</gene>
<evidence type="ECO:0000313" key="2">
    <source>
        <dbReference type="EMBL" id="KIJ37870.1"/>
    </source>
</evidence>
<protein>
    <submittedName>
        <fullName evidence="2">Uncharacterized protein</fullName>
    </submittedName>
</protein>
<feature type="compositionally biased region" description="Polar residues" evidence="1">
    <location>
        <begin position="1"/>
        <end position="21"/>
    </location>
</feature>
<evidence type="ECO:0000256" key="1">
    <source>
        <dbReference type="SAM" id="MobiDB-lite"/>
    </source>
</evidence>
<dbReference type="EMBL" id="KN837165">
    <property type="protein sequence ID" value="KIJ37870.1"/>
    <property type="molecule type" value="Genomic_DNA"/>
</dbReference>
<proteinExistence type="predicted"/>
<feature type="region of interest" description="Disordered" evidence="1">
    <location>
        <begin position="1"/>
        <end position="24"/>
    </location>
</feature>
<reference evidence="2 3" key="1">
    <citation type="submission" date="2014-06" db="EMBL/GenBank/DDBJ databases">
        <title>Evolutionary Origins and Diversification of the Mycorrhizal Mutualists.</title>
        <authorList>
            <consortium name="DOE Joint Genome Institute"/>
            <consortium name="Mycorrhizal Genomics Consortium"/>
            <person name="Kohler A."/>
            <person name="Kuo A."/>
            <person name="Nagy L.G."/>
            <person name="Floudas D."/>
            <person name="Copeland A."/>
            <person name="Barry K.W."/>
            <person name="Cichocki N."/>
            <person name="Veneault-Fourrey C."/>
            <person name="LaButti K."/>
            <person name="Lindquist E.A."/>
            <person name="Lipzen A."/>
            <person name="Lundell T."/>
            <person name="Morin E."/>
            <person name="Murat C."/>
            <person name="Riley R."/>
            <person name="Ohm R."/>
            <person name="Sun H."/>
            <person name="Tunlid A."/>
            <person name="Henrissat B."/>
            <person name="Grigoriev I.V."/>
            <person name="Hibbett D.S."/>
            <person name="Martin F."/>
        </authorList>
    </citation>
    <scope>NUCLEOTIDE SEQUENCE [LARGE SCALE GENOMIC DNA]</scope>
    <source>
        <strain evidence="2 3">SS14</strain>
    </source>
</reference>
<feature type="region of interest" description="Disordered" evidence="1">
    <location>
        <begin position="422"/>
        <end position="457"/>
    </location>
</feature>
<feature type="region of interest" description="Disordered" evidence="1">
    <location>
        <begin position="854"/>
        <end position="908"/>
    </location>
</feature>
<keyword evidence="3" id="KW-1185">Reference proteome</keyword>
<organism evidence="2 3">
    <name type="scientific">Sphaerobolus stellatus (strain SS14)</name>
    <dbReference type="NCBI Taxonomy" id="990650"/>
    <lineage>
        <taxon>Eukaryota</taxon>
        <taxon>Fungi</taxon>
        <taxon>Dikarya</taxon>
        <taxon>Basidiomycota</taxon>
        <taxon>Agaricomycotina</taxon>
        <taxon>Agaricomycetes</taxon>
        <taxon>Phallomycetidae</taxon>
        <taxon>Geastrales</taxon>
        <taxon>Sphaerobolaceae</taxon>
        <taxon>Sphaerobolus</taxon>
    </lineage>
</organism>